<keyword evidence="3" id="KW-1185">Reference proteome</keyword>
<dbReference type="EMBL" id="JAUJFL010000001">
    <property type="protein sequence ID" value="KAK2614217.1"/>
    <property type="molecule type" value="Genomic_DNA"/>
</dbReference>
<evidence type="ECO:0000313" key="3">
    <source>
        <dbReference type="Proteomes" id="UP001265746"/>
    </source>
</evidence>
<sequence length="306" mass="34596">MKCMNISQAPASMDKSRGLFQLSPNTPFSLGLNPQFPHPQDIRFGNTRQVPQPRIRYGCCCHACRAHDEGLLVPISCPSRWEHLRGNDAPDLSHRRLQRECEGRAGSPRQSRTPPGPEGDEIGEVERRAEHACRIGRAATYGQAEHNEECQCTRSQKLNEKRPDDNSTAEEVSRPNYAQDCDSSGWDVEELVAREVGEAQRRRYGGKLPGKAITRDVEQKLGQRKPDYLGVLDGCEDLFFGEDGVVCPGGIARQAKLNVLLLLGREPGRRARRLRVVWEDKVNNPRKKNRRQTLKEKDPMIQDIQQ</sequence>
<name>A0AAD9SQW6_PHOAM</name>
<dbReference type="Proteomes" id="UP001265746">
    <property type="component" value="Unassembled WGS sequence"/>
</dbReference>
<proteinExistence type="predicted"/>
<accession>A0AAD9SQW6</accession>
<evidence type="ECO:0000256" key="1">
    <source>
        <dbReference type="SAM" id="MobiDB-lite"/>
    </source>
</evidence>
<organism evidence="2 3">
    <name type="scientific">Phomopsis amygdali</name>
    <name type="common">Fusicoccum amygdali</name>
    <dbReference type="NCBI Taxonomy" id="1214568"/>
    <lineage>
        <taxon>Eukaryota</taxon>
        <taxon>Fungi</taxon>
        <taxon>Dikarya</taxon>
        <taxon>Ascomycota</taxon>
        <taxon>Pezizomycotina</taxon>
        <taxon>Sordariomycetes</taxon>
        <taxon>Sordariomycetidae</taxon>
        <taxon>Diaporthales</taxon>
        <taxon>Diaporthaceae</taxon>
        <taxon>Diaporthe</taxon>
    </lineage>
</organism>
<comment type="caution">
    <text evidence="2">The sequence shown here is derived from an EMBL/GenBank/DDBJ whole genome shotgun (WGS) entry which is preliminary data.</text>
</comment>
<protein>
    <submittedName>
        <fullName evidence="2">Uncharacterized protein</fullName>
    </submittedName>
</protein>
<evidence type="ECO:0000313" key="2">
    <source>
        <dbReference type="EMBL" id="KAK2614217.1"/>
    </source>
</evidence>
<reference evidence="2" key="1">
    <citation type="submission" date="2023-06" db="EMBL/GenBank/DDBJ databases">
        <authorList>
            <person name="Noh H."/>
        </authorList>
    </citation>
    <scope>NUCLEOTIDE SEQUENCE</scope>
    <source>
        <strain evidence="2">DUCC20226</strain>
    </source>
</reference>
<feature type="compositionally biased region" description="Basic and acidic residues" evidence="1">
    <location>
        <begin position="156"/>
        <end position="165"/>
    </location>
</feature>
<gene>
    <name evidence="2" type="ORF">N8I77_001063</name>
</gene>
<feature type="region of interest" description="Disordered" evidence="1">
    <location>
        <begin position="100"/>
        <end position="124"/>
    </location>
</feature>
<feature type="region of interest" description="Disordered" evidence="1">
    <location>
        <begin position="156"/>
        <end position="181"/>
    </location>
</feature>
<dbReference type="AlphaFoldDB" id="A0AAD9SQW6"/>
<feature type="region of interest" description="Disordered" evidence="1">
    <location>
        <begin position="286"/>
        <end position="306"/>
    </location>
</feature>